<dbReference type="InterPro" id="IPR007052">
    <property type="entry name" value="CS_dom"/>
</dbReference>
<evidence type="ECO:0000256" key="4">
    <source>
        <dbReference type="SAM" id="MobiDB-lite"/>
    </source>
</evidence>
<dbReference type="Gene3D" id="2.60.40.790">
    <property type="match status" value="1"/>
</dbReference>
<dbReference type="PANTHER" id="PTHR46983">
    <property type="entry name" value="CYSTEINE AND HISTIDINE-RICH DOMAIN-CONTAINING PROTEIN 1"/>
    <property type="match status" value="1"/>
</dbReference>
<dbReference type="AlphaFoldDB" id="A0AAD9JJ33"/>
<dbReference type="Proteomes" id="UP001208570">
    <property type="component" value="Unassembled WGS sequence"/>
</dbReference>
<reference evidence="7" key="1">
    <citation type="journal article" date="2023" name="Mol. Biol. Evol.">
        <title>Third-Generation Sequencing Reveals the Adaptive Role of the Epigenome in Three Deep-Sea Polychaetes.</title>
        <authorList>
            <person name="Perez M."/>
            <person name="Aroh O."/>
            <person name="Sun Y."/>
            <person name="Lan Y."/>
            <person name="Juniper S.K."/>
            <person name="Young C.R."/>
            <person name="Angers B."/>
            <person name="Qian P.Y."/>
        </authorList>
    </citation>
    <scope>NUCLEOTIDE SEQUENCE</scope>
    <source>
        <strain evidence="7">P08H-3</strain>
    </source>
</reference>
<gene>
    <name evidence="7" type="ORF">LSH36_306g01046</name>
</gene>
<dbReference type="InterPro" id="IPR008978">
    <property type="entry name" value="HSP20-like_chaperone"/>
</dbReference>
<evidence type="ECO:0000256" key="1">
    <source>
        <dbReference type="ARBA" id="ARBA00022723"/>
    </source>
</evidence>
<dbReference type="PROSITE" id="PS51203">
    <property type="entry name" value="CS"/>
    <property type="match status" value="1"/>
</dbReference>
<accession>A0AAD9JJ33</accession>
<dbReference type="Pfam" id="PF04968">
    <property type="entry name" value="CHORD"/>
    <property type="match status" value="2"/>
</dbReference>
<feature type="domain" description="CHORD" evidence="6">
    <location>
        <begin position="9"/>
        <end position="68"/>
    </location>
</feature>
<organism evidence="7 8">
    <name type="scientific">Paralvinella palmiformis</name>
    <dbReference type="NCBI Taxonomy" id="53620"/>
    <lineage>
        <taxon>Eukaryota</taxon>
        <taxon>Metazoa</taxon>
        <taxon>Spiralia</taxon>
        <taxon>Lophotrochozoa</taxon>
        <taxon>Annelida</taxon>
        <taxon>Polychaeta</taxon>
        <taxon>Sedentaria</taxon>
        <taxon>Canalipalpata</taxon>
        <taxon>Terebellida</taxon>
        <taxon>Terebelliformia</taxon>
        <taxon>Alvinellidae</taxon>
        <taxon>Paralvinella</taxon>
    </lineage>
</organism>
<evidence type="ECO:0000259" key="5">
    <source>
        <dbReference type="PROSITE" id="PS51203"/>
    </source>
</evidence>
<name>A0AAD9JJ33_9ANNE</name>
<keyword evidence="1" id="KW-0479">Metal-binding</keyword>
<feature type="compositionally biased region" description="Basic and acidic residues" evidence="4">
    <location>
        <begin position="74"/>
        <end position="87"/>
    </location>
</feature>
<protein>
    <recommendedName>
        <fullName evidence="9">Cysteine and histidine-rich domain-containing protein 1</fullName>
    </recommendedName>
</protein>
<evidence type="ECO:0000313" key="7">
    <source>
        <dbReference type="EMBL" id="KAK2153120.1"/>
    </source>
</evidence>
<evidence type="ECO:0000256" key="3">
    <source>
        <dbReference type="ARBA" id="ARBA00022833"/>
    </source>
</evidence>
<keyword evidence="8" id="KW-1185">Reference proteome</keyword>
<dbReference type="GO" id="GO:0046872">
    <property type="term" value="F:metal ion binding"/>
    <property type="evidence" value="ECO:0007669"/>
    <property type="project" value="UniProtKB-KW"/>
</dbReference>
<feature type="domain" description="CS" evidence="5">
    <location>
        <begin position="228"/>
        <end position="318"/>
    </location>
</feature>
<evidence type="ECO:0000259" key="6">
    <source>
        <dbReference type="PROSITE" id="PS51401"/>
    </source>
</evidence>
<dbReference type="InterPro" id="IPR039790">
    <property type="entry name" value="CHRD1"/>
</dbReference>
<keyword evidence="2" id="KW-0677">Repeat</keyword>
<feature type="domain" description="CHORD" evidence="6">
    <location>
        <begin position="158"/>
        <end position="217"/>
    </location>
</feature>
<feature type="region of interest" description="Disordered" evidence="4">
    <location>
        <begin position="65"/>
        <end position="87"/>
    </location>
</feature>
<dbReference type="Pfam" id="PF04969">
    <property type="entry name" value="CS"/>
    <property type="match status" value="1"/>
</dbReference>
<evidence type="ECO:0000313" key="8">
    <source>
        <dbReference type="Proteomes" id="UP001208570"/>
    </source>
</evidence>
<dbReference type="InterPro" id="IPR007051">
    <property type="entry name" value="CHORD_dom"/>
</dbReference>
<evidence type="ECO:0000256" key="2">
    <source>
        <dbReference type="ARBA" id="ARBA00022737"/>
    </source>
</evidence>
<sequence>MSDTDTKQCYNKGCGKRYNPAENKDDSCHYHPGVPVFHDALKGWSCCKKRSTDFTEFLNIPGCTAGPHSNVKPVEPDPEKNNEKKDELQTVKETTIVRAPEKPPLERPSENEPMIRLPYTVGSSLQQALEKQMKEMTLETSDDKGEVDPSITKVGTLCKNAGCTKEYRDESTNTEQCTFHSGVPIFHEGMKYWSCCKRKTSDFNSFLNQEGCTTGKHLWYKKESEESKVVCRVDWHQTASFVTVSIFSKLTQPDKSWVEANGVSLRVKLVFDGGKKQFEKSVVLKGIVDPKKSNVKMLGTKVEINLKKVEPGNWTRLELNQC</sequence>
<dbReference type="EMBL" id="JAODUP010000306">
    <property type="protein sequence ID" value="KAK2153120.1"/>
    <property type="molecule type" value="Genomic_DNA"/>
</dbReference>
<dbReference type="PROSITE" id="PS51401">
    <property type="entry name" value="CHORD"/>
    <property type="match status" value="2"/>
</dbReference>
<evidence type="ECO:0008006" key="9">
    <source>
        <dbReference type="Google" id="ProtNLM"/>
    </source>
</evidence>
<dbReference type="Gene3D" id="4.10.1130.20">
    <property type="match status" value="2"/>
</dbReference>
<keyword evidence="3" id="KW-0862">Zinc</keyword>
<proteinExistence type="predicted"/>
<comment type="caution">
    <text evidence="7">The sequence shown here is derived from an EMBL/GenBank/DDBJ whole genome shotgun (WGS) entry which is preliminary data.</text>
</comment>
<dbReference type="SUPFAM" id="SSF49764">
    <property type="entry name" value="HSP20-like chaperones"/>
    <property type="match status" value="1"/>
</dbReference>
<dbReference type="PANTHER" id="PTHR46983:SF3">
    <property type="entry name" value="CHPADIPLOID STATE MAINTENANCE PROTEIN CHPA"/>
    <property type="match status" value="1"/>
</dbReference>